<proteinExistence type="predicted"/>
<keyword evidence="2" id="KW-1185">Reference proteome</keyword>
<sequence>MSAALLPDREPANFSINGGTTQAVVRRNTVNTEYSTPSLSLLRQLEAISFIARRRCGPSASAEFDTFPQPGTPPTPYCYGVAISSN</sequence>
<evidence type="ECO:0000313" key="1">
    <source>
        <dbReference type="EMBL" id="CAJ1503513.1"/>
    </source>
</evidence>
<dbReference type="EMBL" id="OY726397">
    <property type="protein sequence ID" value="CAJ1503513.1"/>
    <property type="molecule type" value="Genomic_DNA"/>
</dbReference>
<accession>A0ABM9LRG2</accession>
<dbReference type="RefSeq" id="WP_308482585.1">
    <property type="nucleotide sequence ID" value="NZ_OY726397.1"/>
</dbReference>
<gene>
    <name evidence="1" type="ORF">MU0053_002454</name>
</gene>
<protein>
    <submittedName>
        <fullName evidence="1">Uncharacterized protein</fullName>
    </submittedName>
</protein>
<organism evidence="1 2">
    <name type="scientific">[Mycobacterium] burgundiense</name>
    <dbReference type="NCBI Taxonomy" id="3064286"/>
    <lineage>
        <taxon>Bacteria</taxon>
        <taxon>Bacillati</taxon>
        <taxon>Actinomycetota</taxon>
        <taxon>Actinomycetes</taxon>
        <taxon>Mycobacteriales</taxon>
        <taxon>Mycobacteriaceae</taxon>
        <taxon>Mycolicibacterium</taxon>
    </lineage>
</organism>
<reference evidence="1 2" key="1">
    <citation type="submission" date="2023-08" db="EMBL/GenBank/DDBJ databases">
        <authorList>
            <person name="Folkvardsen B D."/>
            <person name="Norman A."/>
        </authorList>
    </citation>
    <scope>NUCLEOTIDE SEQUENCE [LARGE SCALE GENOMIC DNA]</scope>
    <source>
        <strain evidence="1 2">Mu0053</strain>
    </source>
</reference>
<name>A0ABM9LRG2_9MYCO</name>
<evidence type="ECO:0000313" key="2">
    <source>
        <dbReference type="Proteomes" id="UP001190465"/>
    </source>
</evidence>
<dbReference type="Proteomes" id="UP001190465">
    <property type="component" value="Chromosome"/>
</dbReference>